<protein>
    <submittedName>
        <fullName evidence="4">Rab protein</fullName>
    </submittedName>
</protein>
<name>A0A0M0JGS7_9EUKA</name>
<dbReference type="InterPro" id="IPR027417">
    <property type="entry name" value="P-loop_NTPase"/>
</dbReference>
<dbReference type="PRINTS" id="PR00449">
    <property type="entry name" value="RASTRNSFRMNG"/>
</dbReference>
<dbReference type="Pfam" id="PF00071">
    <property type="entry name" value="Ras"/>
    <property type="match status" value="1"/>
</dbReference>
<accession>A0A0M0JGS7</accession>
<dbReference type="PROSITE" id="PS51421">
    <property type="entry name" value="RAS"/>
    <property type="match status" value="1"/>
</dbReference>
<dbReference type="PROSITE" id="PS51420">
    <property type="entry name" value="RHO"/>
    <property type="match status" value="1"/>
</dbReference>
<dbReference type="SUPFAM" id="SSF52540">
    <property type="entry name" value="P-loop containing nucleoside triphosphate hydrolases"/>
    <property type="match status" value="1"/>
</dbReference>
<keyword evidence="5" id="KW-1185">Reference proteome</keyword>
<evidence type="ECO:0000256" key="1">
    <source>
        <dbReference type="ARBA" id="ARBA00022741"/>
    </source>
</evidence>
<evidence type="ECO:0000313" key="5">
    <source>
        <dbReference type="Proteomes" id="UP000037460"/>
    </source>
</evidence>
<evidence type="ECO:0000256" key="2">
    <source>
        <dbReference type="ARBA" id="ARBA00023134"/>
    </source>
</evidence>
<evidence type="ECO:0000313" key="4">
    <source>
        <dbReference type="EMBL" id="KOO25438.1"/>
    </source>
</evidence>
<dbReference type="GO" id="GO:0003924">
    <property type="term" value="F:GTPase activity"/>
    <property type="evidence" value="ECO:0007669"/>
    <property type="project" value="InterPro"/>
</dbReference>
<dbReference type="InterPro" id="IPR005225">
    <property type="entry name" value="Small_GTP-bd"/>
</dbReference>
<keyword evidence="1" id="KW-0547">Nucleotide-binding</keyword>
<dbReference type="GO" id="GO:0005525">
    <property type="term" value="F:GTP binding"/>
    <property type="evidence" value="ECO:0007669"/>
    <property type="project" value="UniProtKB-KW"/>
</dbReference>
<feature type="region of interest" description="Disordered" evidence="3">
    <location>
        <begin position="411"/>
        <end position="432"/>
    </location>
</feature>
<dbReference type="InterPro" id="IPR050227">
    <property type="entry name" value="Rab"/>
</dbReference>
<dbReference type="Gene3D" id="3.40.50.300">
    <property type="entry name" value="P-loop containing nucleotide triphosphate hydrolases"/>
    <property type="match status" value="1"/>
</dbReference>
<keyword evidence="2" id="KW-0342">GTP-binding</keyword>
<dbReference type="SMART" id="SM00173">
    <property type="entry name" value="RAS"/>
    <property type="match status" value="1"/>
</dbReference>
<proteinExistence type="predicted"/>
<dbReference type="PROSITE" id="PS51419">
    <property type="entry name" value="RAB"/>
    <property type="match status" value="1"/>
</dbReference>
<feature type="compositionally biased region" description="Low complexity" evidence="3">
    <location>
        <begin position="411"/>
        <end position="426"/>
    </location>
</feature>
<sequence>MQELIAVLAERAHSAANDGHYSTAHALYFSAATFSRLTSHSISASNMLYKDGQAEEAERSYRTIVESNDKLAPNALSSIEQKMADIAAGKRSPGGRPLGSPPSPIVVIGTIGKTLGDQIFATGLAASESAGDAYTAWSLFASCYALGGGMPARIKLADMLLRLARPSEARVEFELMLSLTGVRDKLSPKNEELVAFKDPKAVWTDAKMALSSFEHVGEEAAAADADAAEQAIGMSGFSASVATLLTPPKPALITALEGGPSFEMTPAITPASKHGPSPSALPVPAAVMSRLVNNLGRVAAVEAASKVVKASEAEATAVSEVVEAMAASEAEARMERMEADAAAPAAIIDAAAPALERAPTSEPAPHVLAAPAPALPAQAVPAPAAPAPAVPAQAVPAPAAPVAVPVRTPTAKAPNADAASSANPAKSEAQPGSARLPVATVLSPNTALPSGAPLLRLIVVGDSGIGKSALLERFVHARFGAKGALATLSVDLSTANVSLGAQAVSVQLFDTAGQERFAPLIGPYYRHADGVLVAYDVGHRTSFERAISYWASEIAKNATPGTPVVLVGTKADRLCEPGYRRVETREAEEAASALGWPYCGETSAATGVSVVTE</sequence>
<comment type="caution">
    <text evidence="4">The sequence shown here is derived from an EMBL/GenBank/DDBJ whole genome shotgun (WGS) entry which is preliminary data.</text>
</comment>
<dbReference type="CDD" id="cd00154">
    <property type="entry name" value="Rab"/>
    <property type="match status" value="1"/>
</dbReference>
<dbReference type="Proteomes" id="UP000037460">
    <property type="component" value="Unassembled WGS sequence"/>
</dbReference>
<organism evidence="4 5">
    <name type="scientific">Chrysochromulina tobinii</name>
    <dbReference type="NCBI Taxonomy" id="1460289"/>
    <lineage>
        <taxon>Eukaryota</taxon>
        <taxon>Haptista</taxon>
        <taxon>Haptophyta</taxon>
        <taxon>Prymnesiophyceae</taxon>
        <taxon>Prymnesiales</taxon>
        <taxon>Chrysochromulinaceae</taxon>
        <taxon>Chrysochromulina</taxon>
    </lineage>
</organism>
<dbReference type="NCBIfam" id="TIGR00231">
    <property type="entry name" value="small_GTP"/>
    <property type="match status" value="1"/>
</dbReference>
<dbReference type="SMART" id="SM00174">
    <property type="entry name" value="RHO"/>
    <property type="match status" value="1"/>
</dbReference>
<dbReference type="AlphaFoldDB" id="A0A0M0JGS7"/>
<dbReference type="SMART" id="SM00175">
    <property type="entry name" value="RAB"/>
    <property type="match status" value="1"/>
</dbReference>
<evidence type="ECO:0000256" key="3">
    <source>
        <dbReference type="SAM" id="MobiDB-lite"/>
    </source>
</evidence>
<dbReference type="EMBL" id="JWZX01002974">
    <property type="protein sequence ID" value="KOO25438.1"/>
    <property type="molecule type" value="Genomic_DNA"/>
</dbReference>
<dbReference type="FunFam" id="3.40.50.300:FF:001447">
    <property type="entry name" value="Ras-related protein Rab-1B"/>
    <property type="match status" value="1"/>
</dbReference>
<dbReference type="PANTHER" id="PTHR47977">
    <property type="entry name" value="RAS-RELATED PROTEIN RAB"/>
    <property type="match status" value="1"/>
</dbReference>
<gene>
    <name evidence="4" type="ORF">Ctob_002439</name>
</gene>
<reference evidence="5" key="1">
    <citation type="journal article" date="2015" name="PLoS Genet.">
        <title>Genome Sequence and Transcriptome Analyses of Chrysochromulina tobin: Metabolic Tools for Enhanced Algal Fitness in the Prominent Order Prymnesiales (Haptophyceae).</title>
        <authorList>
            <person name="Hovde B.T."/>
            <person name="Deodato C.R."/>
            <person name="Hunsperger H.M."/>
            <person name="Ryken S.A."/>
            <person name="Yost W."/>
            <person name="Jha R.K."/>
            <person name="Patterson J."/>
            <person name="Monnat R.J. Jr."/>
            <person name="Barlow S.B."/>
            <person name="Starkenburg S.R."/>
            <person name="Cattolico R.A."/>
        </authorList>
    </citation>
    <scope>NUCLEOTIDE SEQUENCE</scope>
    <source>
        <strain evidence="5">CCMP291</strain>
    </source>
</reference>
<dbReference type="InterPro" id="IPR001806">
    <property type="entry name" value="Small_GTPase"/>
</dbReference>